<keyword evidence="1" id="KW-0614">Plasmid</keyword>
<evidence type="ECO:0000313" key="1">
    <source>
        <dbReference type="EMBL" id="ATF79566.1"/>
    </source>
</evidence>
<name>A0ABN5CWH8_BURCE</name>
<evidence type="ECO:0008006" key="3">
    <source>
        <dbReference type="Google" id="ProtNLM"/>
    </source>
</evidence>
<accession>A0ABN5CWH8</accession>
<evidence type="ECO:0000313" key="2">
    <source>
        <dbReference type="Proteomes" id="UP000218103"/>
    </source>
</evidence>
<dbReference type="RefSeq" id="WP_051363319.1">
    <property type="nucleotide sequence ID" value="NZ_BCNU01000076.1"/>
</dbReference>
<protein>
    <recommendedName>
        <fullName evidence="3">Transposase</fullName>
    </recommendedName>
</protein>
<sequence>MATEEVDMSGKRYTDEFKIEAVEQVTVTLPRFHVQHVMQQRVGLRQRLASGLVVQLLVALSHCRHGRLTGGARQQATGESLEGCLLNVVRGPARPPGTSA</sequence>
<gene>
    <name evidence="1" type="ORF">CO711_19020</name>
</gene>
<organism evidence="1 2">
    <name type="scientific">Burkholderia cepacia</name>
    <name type="common">Pseudomonas cepacia</name>
    <dbReference type="NCBI Taxonomy" id="292"/>
    <lineage>
        <taxon>Bacteria</taxon>
        <taxon>Pseudomonadati</taxon>
        <taxon>Pseudomonadota</taxon>
        <taxon>Betaproteobacteria</taxon>
        <taxon>Burkholderiales</taxon>
        <taxon>Burkholderiaceae</taxon>
        <taxon>Burkholderia</taxon>
        <taxon>Burkholderia cepacia complex</taxon>
    </lineage>
</organism>
<geneLocation type="plasmid" evidence="1 2">
    <name>unnamed1</name>
</geneLocation>
<keyword evidence="2" id="KW-1185">Reference proteome</keyword>
<dbReference type="Proteomes" id="UP000218103">
    <property type="component" value="Plasmid unnamed1"/>
</dbReference>
<reference evidence="2" key="1">
    <citation type="submission" date="2017-09" db="EMBL/GenBank/DDBJ databases">
        <title>FDA dAtabase for Regulatory Grade micrObial Sequences (FDA-ARGOS): Supporting development and validation of Infectious Disease Dx tests.</title>
        <authorList>
            <person name="Minogue T."/>
            <person name="Wolcott M."/>
            <person name="Wasieloski L."/>
            <person name="Aguilar W."/>
            <person name="Moore D."/>
            <person name="Tallon L.J."/>
            <person name="Sadzewicz L."/>
            <person name="Ott S."/>
            <person name="Zhao X."/>
            <person name="Nagaraj S."/>
            <person name="Vavikolanu K."/>
            <person name="Aluvathingal J."/>
            <person name="Nadendla S."/>
            <person name="Sichtig H."/>
        </authorList>
    </citation>
    <scope>NUCLEOTIDE SEQUENCE [LARGE SCALE GENOMIC DNA]</scope>
    <source>
        <strain evidence="2">FDAARGOS_388</strain>
        <plasmid evidence="2">unnamed1</plasmid>
    </source>
</reference>
<dbReference type="EMBL" id="CP023519">
    <property type="protein sequence ID" value="ATF79566.1"/>
    <property type="molecule type" value="Genomic_DNA"/>
</dbReference>
<proteinExistence type="predicted"/>